<evidence type="ECO:0000313" key="2">
    <source>
        <dbReference type="Proteomes" id="UP001066276"/>
    </source>
</evidence>
<dbReference type="EMBL" id="JANPWB010000002">
    <property type="protein sequence ID" value="KAJ1207102.1"/>
    <property type="molecule type" value="Genomic_DNA"/>
</dbReference>
<name>A0AAV7W2J7_PLEWA</name>
<proteinExistence type="predicted"/>
<evidence type="ECO:0000313" key="1">
    <source>
        <dbReference type="EMBL" id="KAJ1207102.1"/>
    </source>
</evidence>
<gene>
    <name evidence="1" type="ORF">NDU88_002494</name>
</gene>
<protein>
    <submittedName>
        <fullName evidence="1">Uncharacterized protein</fullName>
    </submittedName>
</protein>
<sequence>MAMFVTANDKEYDLEQEEVRVGRGAEALSRQAGWDCVRRHCRWGITRKLQSHERGGWEAECTITYLHHLPVRATAKEKQLRSRGFSG</sequence>
<organism evidence="1 2">
    <name type="scientific">Pleurodeles waltl</name>
    <name type="common">Iberian ribbed newt</name>
    <dbReference type="NCBI Taxonomy" id="8319"/>
    <lineage>
        <taxon>Eukaryota</taxon>
        <taxon>Metazoa</taxon>
        <taxon>Chordata</taxon>
        <taxon>Craniata</taxon>
        <taxon>Vertebrata</taxon>
        <taxon>Euteleostomi</taxon>
        <taxon>Amphibia</taxon>
        <taxon>Batrachia</taxon>
        <taxon>Caudata</taxon>
        <taxon>Salamandroidea</taxon>
        <taxon>Salamandridae</taxon>
        <taxon>Pleurodelinae</taxon>
        <taxon>Pleurodeles</taxon>
    </lineage>
</organism>
<reference evidence="1" key="1">
    <citation type="journal article" date="2022" name="bioRxiv">
        <title>Sequencing and chromosome-scale assembly of the giantPleurodeles waltlgenome.</title>
        <authorList>
            <person name="Brown T."/>
            <person name="Elewa A."/>
            <person name="Iarovenko S."/>
            <person name="Subramanian E."/>
            <person name="Araus A.J."/>
            <person name="Petzold A."/>
            <person name="Susuki M."/>
            <person name="Suzuki K.-i.T."/>
            <person name="Hayashi T."/>
            <person name="Toyoda A."/>
            <person name="Oliveira C."/>
            <person name="Osipova E."/>
            <person name="Leigh N.D."/>
            <person name="Simon A."/>
            <person name="Yun M.H."/>
        </authorList>
    </citation>
    <scope>NUCLEOTIDE SEQUENCE</scope>
    <source>
        <strain evidence="1">20211129_DDA</strain>
        <tissue evidence="1">Liver</tissue>
    </source>
</reference>
<comment type="caution">
    <text evidence="1">The sequence shown here is derived from an EMBL/GenBank/DDBJ whole genome shotgun (WGS) entry which is preliminary data.</text>
</comment>
<accession>A0AAV7W2J7</accession>
<dbReference type="AlphaFoldDB" id="A0AAV7W2J7"/>
<dbReference type="Proteomes" id="UP001066276">
    <property type="component" value="Chromosome 1_2"/>
</dbReference>
<keyword evidence="2" id="KW-1185">Reference proteome</keyword>